<keyword evidence="3" id="KW-1185">Reference proteome</keyword>
<evidence type="ECO:0000313" key="2">
    <source>
        <dbReference type="EMBL" id="GCD43207.1"/>
    </source>
</evidence>
<keyword evidence="1" id="KW-0812">Transmembrane</keyword>
<feature type="transmembrane region" description="Helical" evidence="1">
    <location>
        <begin position="6"/>
        <end position="24"/>
    </location>
</feature>
<dbReference type="Proteomes" id="UP000286746">
    <property type="component" value="Unassembled WGS sequence"/>
</dbReference>
<name>A0A401W1L8_STREY</name>
<dbReference type="RefSeq" id="WP_031001020.1">
    <property type="nucleotide sequence ID" value="NZ_BHZD01000001.1"/>
</dbReference>
<feature type="transmembrane region" description="Helical" evidence="1">
    <location>
        <begin position="57"/>
        <end position="76"/>
    </location>
</feature>
<proteinExistence type="predicted"/>
<comment type="caution">
    <text evidence="2">The sequence shown here is derived from an EMBL/GenBank/DDBJ whole genome shotgun (WGS) entry which is preliminary data.</text>
</comment>
<reference evidence="2 3" key="1">
    <citation type="submission" date="2018-11" db="EMBL/GenBank/DDBJ databases">
        <title>Whole genome sequence of Streptomyces paromomycinus NBRC 15454(T).</title>
        <authorList>
            <person name="Komaki H."/>
            <person name="Tamura T."/>
        </authorList>
    </citation>
    <scope>NUCLEOTIDE SEQUENCE [LARGE SCALE GENOMIC DNA]</scope>
    <source>
        <strain evidence="2 3">NBRC 15454</strain>
    </source>
</reference>
<dbReference type="EMBL" id="BHZD01000001">
    <property type="protein sequence ID" value="GCD43207.1"/>
    <property type="molecule type" value="Genomic_DNA"/>
</dbReference>
<sequence length="89" mass="9123">MVWEALGSVIVGLAIALAATRRLPGRFPARTLTLATGPAAALLGAFLAHSILGPGHFFQTLLAAACLGAAMLSLLIRPAHRLSPLRSGV</sequence>
<evidence type="ECO:0008006" key="4">
    <source>
        <dbReference type="Google" id="ProtNLM"/>
    </source>
</evidence>
<keyword evidence="1" id="KW-1133">Transmembrane helix</keyword>
<feature type="transmembrane region" description="Helical" evidence="1">
    <location>
        <begin position="31"/>
        <end position="51"/>
    </location>
</feature>
<accession>A0A401W1L8</accession>
<dbReference type="GeneID" id="95621756"/>
<dbReference type="AlphaFoldDB" id="A0A401W1L8"/>
<keyword evidence="1" id="KW-0472">Membrane</keyword>
<gene>
    <name evidence="2" type="ORF">GKJPGBOP_02887</name>
</gene>
<protein>
    <recommendedName>
        <fullName evidence="4">Integral membrane protein</fullName>
    </recommendedName>
</protein>
<organism evidence="2 3">
    <name type="scientific">Streptomyces paromomycinus</name>
    <name type="common">Streptomyces rimosus subsp. paromomycinus</name>
    <dbReference type="NCBI Taxonomy" id="92743"/>
    <lineage>
        <taxon>Bacteria</taxon>
        <taxon>Bacillati</taxon>
        <taxon>Actinomycetota</taxon>
        <taxon>Actinomycetes</taxon>
        <taxon>Kitasatosporales</taxon>
        <taxon>Streptomycetaceae</taxon>
        <taxon>Streptomyces</taxon>
    </lineage>
</organism>
<evidence type="ECO:0000313" key="3">
    <source>
        <dbReference type="Proteomes" id="UP000286746"/>
    </source>
</evidence>
<evidence type="ECO:0000256" key="1">
    <source>
        <dbReference type="SAM" id="Phobius"/>
    </source>
</evidence>